<evidence type="ECO:0000313" key="4">
    <source>
        <dbReference type="EMBL" id="KXI30921.1"/>
    </source>
</evidence>
<name>A0A136A6S2_9ALTE</name>
<dbReference type="Pfam" id="PF21378">
    <property type="entry name" value="YceM-like_C"/>
    <property type="match status" value="1"/>
</dbReference>
<dbReference type="InterPro" id="IPR048477">
    <property type="entry name" value="YceM-like_C"/>
</dbReference>
<protein>
    <submittedName>
        <fullName evidence="4">Uncharacterized protein</fullName>
    </submittedName>
</protein>
<dbReference type="Proteomes" id="UP000070299">
    <property type="component" value="Unassembled WGS sequence"/>
</dbReference>
<organism evidence="4 5">
    <name type="scientific">Paraglaciecola hydrolytica</name>
    <dbReference type="NCBI Taxonomy" id="1799789"/>
    <lineage>
        <taxon>Bacteria</taxon>
        <taxon>Pseudomonadati</taxon>
        <taxon>Pseudomonadota</taxon>
        <taxon>Gammaproteobacteria</taxon>
        <taxon>Alteromonadales</taxon>
        <taxon>Alteromonadaceae</taxon>
        <taxon>Paraglaciecola</taxon>
    </lineage>
</organism>
<dbReference type="PANTHER" id="PTHR43708:SF4">
    <property type="entry name" value="OXIDOREDUCTASE YCEM-RELATED"/>
    <property type="match status" value="1"/>
</dbReference>
<dbReference type="InterPro" id="IPR051317">
    <property type="entry name" value="Gfo/Idh/MocA_oxidoreduct"/>
</dbReference>
<feature type="domain" description="Gfo/Idh/MocA-like oxidoreductase N-terminal" evidence="2">
    <location>
        <begin position="1"/>
        <end position="119"/>
    </location>
</feature>
<dbReference type="GO" id="GO:0000166">
    <property type="term" value="F:nucleotide binding"/>
    <property type="evidence" value="ECO:0007669"/>
    <property type="project" value="InterPro"/>
</dbReference>
<evidence type="ECO:0000313" key="5">
    <source>
        <dbReference type="Proteomes" id="UP000070299"/>
    </source>
</evidence>
<dbReference type="Gene3D" id="3.30.360.10">
    <property type="entry name" value="Dihydrodipicolinate Reductase, domain 2"/>
    <property type="match status" value="1"/>
</dbReference>
<proteinExistence type="predicted"/>
<accession>A0A136A6S2</accession>
<dbReference type="Pfam" id="PF01408">
    <property type="entry name" value="GFO_IDH_MocA"/>
    <property type="match status" value="1"/>
</dbReference>
<keyword evidence="1" id="KW-0732">Signal</keyword>
<dbReference type="EMBL" id="LSNE01000001">
    <property type="protein sequence ID" value="KXI30921.1"/>
    <property type="molecule type" value="Genomic_DNA"/>
</dbReference>
<dbReference type="RefSeq" id="WP_068370730.1">
    <property type="nucleotide sequence ID" value="NZ_LSNE01000001.1"/>
</dbReference>
<dbReference type="InterPro" id="IPR000683">
    <property type="entry name" value="Gfo/Idh/MocA-like_OxRdtase_N"/>
</dbReference>
<keyword evidence="5" id="KW-1185">Reference proteome</keyword>
<feature type="domain" description="YceM-like C-terminal" evidence="3">
    <location>
        <begin position="129"/>
        <end position="236"/>
    </location>
</feature>
<sequence length="299" mass="34023">MRIAMLGLGDIAQKAYLPIVANHPKINPVLCTRNSKTLARLQTQYRINESYNNVSDLLASHPDAVMIHSATDSHFALAQQFLQAGIPVFMDKPISYHFAECEKLLNLAADKNLPLIMGFNRRFAPSYQHVVGTAAIQIHYQKNRYNLPAKPRQYIYDDFIHVLDYLRHRAGSMPSNIEVFAHQELGMLGALQVQWQHGGCLFSGMMNRLNGANEERLEYYAQNKKWQIENLSEGQVWENNTASPLKFNDWQSTLFKRGFVNMIDDMLLQLDVGTNNTSSSQAILDTHRLCELVVNKLAT</sequence>
<evidence type="ECO:0000259" key="3">
    <source>
        <dbReference type="Pfam" id="PF21378"/>
    </source>
</evidence>
<dbReference type="SUPFAM" id="SSF55347">
    <property type="entry name" value="Glyceraldehyde-3-phosphate dehydrogenase-like, C-terminal domain"/>
    <property type="match status" value="1"/>
</dbReference>
<dbReference type="OrthoDB" id="9781031at2"/>
<dbReference type="STRING" id="1799789.AX660_00165"/>
<reference evidence="5" key="1">
    <citation type="submission" date="2016-02" db="EMBL/GenBank/DDBJ databases">
        <authorList>
            <person name="Schultz-Johansen M."/>
            <person name="Glaring M.A."/>
            <person name="Bech P.K."/>
            <person name="Stougaard P."/>
        </authorList>
    </citation>
    <scope>NUCLEOTIDE SEQUENCE [LARGE SCALE GENOMIC DNA]</scope>
    <source>
        <strain evidence="5">S66</strain>
    </source>
</reference>
<evidence type="ECO:0000259" key="2">
    <source>
        <dbReference type="Pfam" id="PF01408"/>
    </source>
</evidence>
<dbReference type="Gene3D" id="3.40.50.720">
    <property type="entry name" value="NAD(P)-binding Rossmann-like Domain"/>
    <property type="match status" value="1"/>
</dbReference>
<dbReference type="InterPro" id="IPR036291">
    <property type="entry name" value="NAD(P)-bd_dom_sf"/>
</dbReference>
<dbReference type="PANTHER" id="PTHR43708">
    <property type="entry name" value="CONSERVED EXPRESSED OXIDOREDUCTASE (EUROFUNG)"/>
    <property type="match status" value="1"/>
</dbReference>
<dbReference type="SUPFAM" id="SSF51735">
    <property type="entry name" value="NAD(P)-binding Rossmann-fold domains"/>
    <property type="match status" value="1"/>
</dbReference>
<gene>
    <name evidence="4" type="ORF">AX660_00165</name>
</gene>
<dbReference type="AlphaFoldDB" id="A0A136A6S2"/>
<comment type="caution">
    <text evidence="4">The sequence shown here is derived from an EMBL/GenBank/DDBJ whole genome shotgun (WGS) entry which is preliminary data.</text>
</comment>
<evidence type="ECO:0000256" key="1">
    <source>
        <dbReference type="ARBA" id="ARBA00022729"/>
    </source>
</evidence>